<reference evidence="1 2" key="1">
    <citation type="submission" date="2020-01" db="EMBL/GenBank/DDBJ databases">
        <title>Genetics and antimicrobial susceptibilities of Nocardia species isolated from the soil; a comparison with species isolated from humans.</title>
        <authorList>
            <person name="Carrasco G."/>
            <person name="Monzon S."/>
            <person name="Sansegundo M."/>
            <person name="Garcia E."/>
            <person name="Garrido N."/>
            <person name="Medina M.J."/>
            <person name="Villalon P."/>
            <person name="Ramirez-Arocha A.C."/>
            <person name="Jimenez P."/>
            <person name="Cuesta I."/>
            <person name="Valdezate S."/>
        </authorList>
    </citation>
    <scope>NUCLEOTIDE SEQUENCE [LARGE SCALE GENOMIC DNA]</scope>
    <source>
        <strain evidence="1 2">CNM20110626</strain>
    </source>
</reference>
<evidence type="ECO:0000313" key="1">
    <source>
        <dbReference type="EMBL" id="NEW33348.1"/>
    </source>
</evidence>
<accession>A0A6P1CLK9</accession>
<name>A0A6P1CLK9_9NOCA</name>
<dbReference type="AlphaFoldDB" id="A0A6P1CLK9"/>
<organism evidence="1 2">
    <name type="scientific">Nocardia cyriacigeorgica</name>
    <dbReference type="NCBI Taxonomy" id="135487"/>
    <lineage>
        <taxon>Bacteria</taxon>
        <taxon>Bacillati</taxon>
        <taxon>Actinomycetota</taxon>
        <taxon>Actinomycetes</taxon>
        <taxon>Mycobacteriales</taxon>
        <taxon>Nocardiaceae</taxon>
        <taxon>Nocardia</taxon>
    </lineage>
</organism>
<dbReference type="RefSeq" id="WP_163844514.1">
    <property type="nucleotide sequence ID" value="NZ_AP026975.1"/>
</dbReference>
<evidence type="ECO:0000313" key="2">
    <source>
        <dbReference type="Proteomes" id="UP000471166"/>
    </source>
</evidence>
<proteinExistence type="predicted"/>
<dbReference type="Proteomes" id="UP000471166">
    <property type="component" value="Unassembled WGS sequence"/>
</dbReference>
<dbReference type="EMBL" id="JAAGVB010000016">
    <property type="protein sequence ID" value="NEW33348.1"/>
    <property type="molecule type" value="Genomic_DNA"/>
</dbReference>
<gene>
    <name evidence="1" type="ORF">GV791_12365</name>
</gene>
<comment type="caution">
    <text evidence="1">The sequence shown here is derived from an EMBL/GenBank/DDBJ whole genome shotgun (WGS) entry which is preliminary data.</text>
</comment>
<protein>
    <recommendedName>
        <fullName evidence="3">Arsenate reductase</fullName>
    </recommendedName>
</protein>
<evidence type="ECO:0008006" key="3">
    <source>
        <dbReference type="Google" id="ProtNLM"/>
    </source>
</evidence>
<sequence length="115" mass="12475">MTISPAHEGWVPDACTLPTVAQPIRVAEFDRFFTDAVRRSHRPTPTRLELLLDAGAENTARDLAARETSCCSFFTFGIEPTDTGPVMSIEVPATYTAVLDALAARVDTVTGGHQR</sequence>